<proteinExistence type="predicted"/>
<dbReference type="PROSITE" id="PS01098">
    <property type="entry name" value="LIPASE_GDSL_SER"/>
    <property type="match status" value="1"/>
</dbReference>
<dbReference type="Proteomes" id="UP001273505">
    <property type="component" value="Unassembled WGS sequence"/>
</dbReference>
<organism evidence="2 3">
    <name type="scientific">Gilvimarinus gilvus</name>
    <dbReference type="NCBI Taxonomy" id="3058038"/>
    <lineage>
        <taxon>Bacteria</taxon>
        <taxon>Pseudomonadati</taxon>
        <taxon>Pseudomonadota</taxon>
        <taxon>Gammaproteobacteria</taxon>
        <taxon>Cellvibrionales</taxon>
        <taxon>Cellvibrionaceae</taxon>
        <taxon>Gilvimarinus</taxon>
    </lineage>
</organism>
<dbReference type="PANTHER" id="PTHR30383">
    <property type="entry name" value="THIOESTERASE 1/PROTEASE 1/LYSOPHOSPHOLIPASE L1"/>
    <property type="match status" value="1"/>
</dbReference>
<dbReference type="InterPro" id="IPR036514">
    <property type="entry name" value="SGNH_hydro_sf"/>
</dbReference>
<dbReference type="PANTHER" id="PTHR30383:SF24">
    <property type="entry name" value="THIOESTERASE 1_PROTEASE 1_LYSOPHOSPHOLIPASE L1"/>
    <property type="match status" value="1"/>
</dbReference>
<sequence length="208" mass="22561">MLKRFRRLILVNGCFALLLFTHIVAASDKTILVMGDSLSAGYGIDLQQSWVQQLQDKLSREQRAYTVINASVSGETTTGGAARLARLLQTHKPELVLLELGGNDGLRGQPIKIMRSNLSQMIEASRAINAKVVLVGIQIPPNYGARYAGAFANMFPALAQAHDIALVPFLLEGVALNPELMQSDGIHPVAEAQPLMLGNVWPVLEPLL</sequence>
<keyword evidence="3" id="KW-1185">Reference proteome</keyword>
<gene>
    <name evidence="2" type="ORF">SCD92_01935</name>
</gene>
<dbReference type="RefSeq" id="WP_302723193.1">
    <property type="nucleotide sequence ID" value="NZ_JAULRU010000583.1"/>
</dbReference>
<evidence type="ECO:0000259" key="1">
    <source>
        <dbReference type="Pfam" id="PF13472"/>
    </source>
</evidence>
<dbReference type="SUPFAM" id="SSF52266">
    <property type="entry name" value="SGNH hydrolase"/>
    <property type="match status" value="1"/>
</dbReference>
<accession>A0ABU4RT92</accession>
<protein>
    <submittedName>
        <fullName evidence="2">Arylesterase</fullName>
    </submittedName>
</protein>
<feature type="domain" description="SGNH hydrolase-type esterase" evidence="1">
    <location>
        <begin position="33"/>
        <end position="191"/>
    </location>
</feature>
<dbReference type="InterPro" id="IPR051532">
    <property type="entry name" value="Ester_Hydrolysis_Enzymes"/>
</dbReference>
<name>A0ABU4RT92_9GAMM</name>
<dbReference type="Pfam" id="PF13472">
    <property type="entry name" value="Lipase_GDSL_2"/>
    <property type="match status" value="1"/>
</dbReference>
<dbReference type="CDD" id="cd01822">
    <property type="entry name" value="Lysophospholipase_L1_like"/>
    <property type="match status" value="1"/>
</dbReference>
<dbReference type="EMBL" id="JAXAFO010000002">
    <property type="protein sequence ID" value="MDX6848101.1"/>
    <property type="molecule type" value="Genomic_DNA"/>
</dbReference>
<dbReference type="Gene3D" id="3.40.50.1110">
    <property type="entry name" value="SGNH hydrolase"/>
    <property type="match status" value="1"/>
</dbReference>
<evidence type="ECO:0000313" key="2">
    <source>
        <dbReference type="EMBL" id="MDX6848101.1"/>
    </source>
</evidence>
<comment type="caution">
    <text evidence="2">The sequence shown here is derived from an EMBL/GenBank/DDBJ whole genome shotgun (WGS) entry which is preliminary data.</text>
</comment>
<reference evidence="2 3" key="1">
    <citation type="submission" date="2023-11" db="EMBL/GenBank/DDBJ databases">
        <title>Gilvimarinus fulvus sp. nov., isolated from the surface of Kelp.</title>
        <authorList>
            <person name="Sun Y.Y."/>
            <person name="Gong Y."/>
            <person name="Du Z.J."/>
        </authorList>
    </citation>
    <scope>NUCLEOTIDE SEQUENCE [LARGE SCALE GENOMIC DNA]</scope>
    <source>
        <strain evidence="2 3">SDUM040013</strain>
    </source>
</reference>
<dbReference type="InterPro" id="IPR008265">
    <property type="entry name" value="Lipase_GDSL_AS"/>
</dbReference>
<dbReference type="InterPro" id="IPR013830">
    <property type="entry name" value="SGNH_hydro"/>
</dbReference>
<evidence type="ECO:0000313" key="3">
    <source>
        <dbReference type="Proteomes" id="UP001273505"/>
    </source>
</evidence>